<evidence type="ECO:0000313" key="3">
    <source>
        <dbReference type="Proteomes" id="UP000000539"/>
    </source>
</evidence>
<dbReference type="Ensembl" id="ENSGALT00010015629.1">
    <property type="protein sequence ID" value="ENSGALP00010009088.1"/>
    <property type="gene ID" value="ENSGALG00010006563.1"/>
</dbReference>
<reference evidence="2" key="2">
    <citation type="submission" date="2025-08" db="UniProtKB">
        <authorList>
            <consortium name="Ensembl"/>
        </authorList>
    </citation>
    <scope>IDENTIFICATION</scope>
    <source>
        <strain evidence="2">broiler</strain>
    </source>
</reference>
<dbReference type="AlphaFoldDB" id="A0A8V0XQX7"/>
<dbReference type="PANTHER" id="PTHR31822">
    <property type="entry name" value="SERINE-RICH SINGLE-PASS MEMBRANE PROTEIN 1"/>
    <property type="match status" value="1"/>
</dbReference>
<reference evidence="2" key="3">
    <citation type="submission" date="2025-09" db="UniProtKB">
        <authorList>
            <consortium name="Ensembl"/>
        </authorList>
    </citation>
    <scope>IDENTIFICATION</scope>
    <source>
        <strain evidence="2">broiler</strain>
    </source>
</reference>
<sequence>MLAPSSPVCKYYSMFSAWLFLSKIYNGIKKKCIQQPYISTCHSGTTAATCSRDQRQEKQFSKLRQEKASNIDNGNSDSWAPVWKDDEMQSIPREVSHKQHPAQKQREAESFWIREQPCGHCKAERLQQWLHQHFIKPSEKNSSLDEDTLFSTCSSSLSELYKISLGHILCFL</sequence>
<name>A0A8V0XQX7_CHICK</name>
<dbReference type="InterPro" id="IPR027955">
    <property type="entry name" value="DUF4636"/>
</dbReference>
<accession>A0A8V0XQX7</accession>
<dbReference type="Proteomes" id="UP000000539">
    <property type="component" value="Chromosome 1"/>
</dbReference>
<dbReference type="PANTHER" id="PTHR31822:SF1">
    <property type="entry name" value="SERINE-RICH SINGLE-PASS MEMBRANE PROTEIN 1"/>
    <property type="match status" value="1"/>
</dbReference>
<organism evidence="2 3">
    <name type="scientific">Gallus gallus</name>
    <name type="common">Chicken</name>
    <dbReference type="NCBI Taxonomy" id="9031"/>
    <lineage>
        <taxon>Eukaryota</taxon>
        <taxon>Metazoa</taxon>
        <taxon>Chordata</taxon>
        <taxon>Craniata</taxon>
        <taxon>Vertebrata</taxon>
        <taxon>Euteleostomi</taxon>
        <taxon>Archelosauria</taxon>
        <taxon>Archosauria</taxon>
        <taxon>Dinosauria</taxon>
        <taxon>Saurischia</taxon>
        <taxon>Theropoda</taxon>
        <taxon>Coelurosauria</taxon>
        <taxon>Aves</taxon>
        <taxon>Neognathae</taxon>
        <taxon>Galloanserae</taxon>
        <taxon>Galliformes</taxon>
        <taxon>Phasianidae</taxon>
        <taxon>Phasianinae</taxon>
        <taxon>Gallus</taxon>
    </lineage>
</organism>
<reference evidence="2" key="1">
    <citation type="submission" date="2020-11" db="EMBL/GenBank/DDBJ databases">
        <title>Gallus gallus (Chicken) genome, bGalGal1, GRCg7b, maternal haplotype autosomes + Z &amp; W.</title>
        <authorList>
            <person name="Warren W."/>
            <person name="Formenti G."/>
            <person name="Fedrigo O."/>
            <person name="Haase B."/>
            <person name="Mountcastle J."/>
            <person name="Balacco J."/>
            <person name="Tracey A."/>
            <person name="Schneider V."/>
            <person name="Okimoto R."/>
            <person name="Cheng H."/>
            <person name="Hawken R."/>
            <person name="Howe K."/>
            <person name="Jarvis E.D."/>
        </authorList>
    </citation>
    <scope>NUCLEOTIDE SEQUENCE [LARGE SCALE GENOMIC DNA]</scope>
    <source>
        <strain evidence="2">Broiler</strain>
    </source>
</reference>
<evidence type="ECO:0000256" key="1">
    <source>
        <dbReference type="SAM" id="MobiDB-lite"/>
    </source>
</evidence>
<dbReference type="GeneTree" id="ENSGT00390000015907"/>
<keyword evidence="3" id="KW-1185">Reference proteome</keyword>
<dbReference type="Pfam" id="PF15468">
    <property type="entry name" value="DUF4636"/>
    <property type="match status" value="1"/>
</dbReference>
<proteinExistence type="predicted"/>
<feature type="region of interest" description="Disordered" evidence="1">
    <location>
        <begin position="64"/>
        <end position="83"/>
    </location>
</feature>
<protein>
    <submittedName>
        <fullName evidence="2">Uncharacterized protein</fullName>
    </submittedName>
</protein>
<evidence type="ECO:0000313" key="2">
    <source>
        <dbReference type="Ensembl" id="ENSGALP00010009088.1"/>
    </source>
</evidence>